<dbReference type="InterPro" id="IPR010998">
    <property type="entry name" value="Integrase_recombinase_N"/>
</dbReference>
<dbReference type="SUPFAM" id="SSF56349">
    <property type="entry name" value="DNA breaking-rejoining enzymes"/>
    <property type="match status" value="1"/>
</dbReference>
<keyword evidence="1" id="KW-0238">DNA-binding</keyword>
<organism evidence="3 4">
    <name type="scientific">Candidatus Clostridium eludens</name>
    <dbReference type="NCBI Taxonomy" id="3381663"/>
    <lineage>
        <taxon>Bacteria</taxon>
        <taxon>Bacillati</taxon>
        <taxon>Bacillota</taxon>
        <taxon>Clostridia</taxon>
        <taxon>Eubacteriales</taxon>
        <taxon>Clostridiaceae</taxon>
        <taxon>Clostridium</taxon>
    </lineage>
</organism>
<gene>
    <name evidence="3" type="ORF">ACJDU8_16395</name>
</gene>
<evidence type="ECO:0000313" key="4">
    <source>
        <dbReference type="Proteomes" id="UP001623660"/>
    </source>
</evidence>
<dbReference type="Proteomes" id="UP001623660">
    <property type="component" value="Unassembled WGS sequence"/>
</dbReference>
<feature type="non-terminal residue" evidence="3">
    <location>
        <position position="181"/>
    </location>
</feature>
<name>A0ABW8SM80_9CLOT</name>
<accession>A0ABW8SM80</accession>
<evidence type="ECO:0000256" key="2">
    <source>
        <dbReference type="ARBA" id="ARBA00023172"/>
    </source>
</evidence>
<keyword evidence="2" id="KW-0233">DNA recombination</keyword>
<dbReference type="InterPro" id="IPR011010">
    <property type="entry name" value="DNA_brk_join_enz"/>
</dbReference>
<dbReference type="Gene3D" id="1.10.150.130">
    <property type="match status" value="1"/>
</dbReference>
<dbReference type="EMBL" id="JBJHZX010000025">
    <property type="protein sequence ID" value="MFL0197125.1"/>
    <property type="molecule type" value="Genomic_DNA"/>
</dbReference>
<dbReference type="InterPro" id="IPR013762">
    <property type="entry name" value="Integrase-like_cat_sf"/>
</dbReference>
<evidence type="ECO:0000313" key="3">
    <source>
        <dbReference type="EMBL" id="MFL0197125.1"/>
    </source>
</evidence>
<dbReference type="Gene3D" id="1.10.443.10">
    <property type="entry name" value="Intergrase catalytic core"/>
    <property type="match status" value="1"/>
</dbReference>
<reference evidence="3 4" key="1">
    <citation type="submission" date="2024-11" db="EMBL/GenBank/DDBJ databases">
        <authorList>
            <person name="Heng Y.C."/>
            <person name="Lim A.C.H."/>
            <person name="Lee J.K.Y."/>
            <person name="Kittelmann S."/>
        </authorList>
    </citation>
    <scope>NUCLEOTIDE SEQUENCE [LARGE SCALE GENOMIC DNA]</scope>
    <source>
        <strain evidence="3 4">WILCCON 0269</strain>
    </source>
</reference>
<keyword evidence="4" id="KW-1185">Reference proteome</keyword>
<evidence type="ECO:0000256" key="1">
    <source>
        <dbReference type="ARBA" id="ARBA00023125"/>
    </source>
</evidence>
<proteinExistence type="predicted"/>
<sequence>MSRKKLTDIVKKQDKMIKEVYDEYLNYCVSVGQSHGTIESKKIFFRYSLPKIVNIEGEISAFTKDKLENYIVWMGKEGYSGNYYQTTVIKTKAFLTYCFNHQYLKKFEVKIPTVTQKKKEIYTEEELIKLLKKPNLKTCLIGTYKSWATINFLIATGCRAETLLNTLVKDINFGEKSILFR</sequence>
<protein>
    <submittedName>
        <fullName evidence="3">Site-specific integrase</fullName>
    </submittedName>
</protein>
<comment type="caution">
    <text evidence="3">The sequence shown here is derived from an EMBL/GenBank/DDBJ whole genome shotgun (WGS) entry which is preliminary data.</text>
</comment>